<dbReference type="InterPro" id="IPR004089">
    <property type="entry name" value="MCPsignal_dom"/>
</dbReference>
<dbReference type="Pfam" id="PF00015">
    <property type="entry name" value="MCPsignal"/>
    <property type="match status" value="1"/>
</dbReference>
<feature type="domain" description="Methyl-accepting transducer" evidence="4">
    <location>
        <begin position="61"/>
        <end position="269"/>
    </location>
</feature>
<sequence>MFGFKTRQALSAAQAENAGLKAQAAALEAALTDTQSRLAESQAQQQTLAVRQALLIGVTGNIPRFGESLGGIRQSFAGLSAQLNEDSTMALTAASESDANRAAFAQIAGNLNAMVERISVAGESVEELSRRAGEIGGIVQLIKEIAEQTNLLALNAAIEAARAGEAGRGFAVVANEVRKLAERTAKATTEIGTLVTGIQQETSNARSIMEIGADNAASHSADSEAAMRSMQHLLELSQMMQGTIASSSRIASAELANIEELTLKLEVYKVLLGLSDLKPGDVPDETQCRLGQWYYEGDGRETFSTMAGYREMEAPHKAVHDFARRAVERYLAGDAPGALDALTRMEEANLTVMAGMERILAQGPGRAA</sequence>
<keyword evidence="6" id="KW-1185">Reference proteome</keyword>
<organism evidence="5 6">
    <name type="scientific">Denitromonas halophila</name>
    <dbReference type="NCBI Taxonomy" id="1629404"/>
    <lineage>
        <taxon>Bacteria</taxon>
        <taxon>Pseudomonadati</taxon>
        <taxon>Pseudomonadota</taxon>
        <taxon>Betaproteobacteria</taxon>
        <taxon>Rhodocyclales</taxon>
        <taxon>Zoogloeaceae</taxon>
        <taxon>Denitromonas</taxon>
    </lineage>
</organism>
<evidence type="ECO:0000259" key="4">
    <source>
        <dbReference type="PROSITE" id="PS50111"/>
    </source>
</evidence>
<protein>
    <submittedName>
        <fullName evidence="5">Chemotaxis protein</fullName>
    </submittedName>
</protein>
<dbReference type="InterPro" id="IPR025991">
    <property type="entry name" value="Chemoreceptor_zinc-bind_dom"/>
</dbReference>
<dbReference type="RefSeq" id="WP_144309980.1">
    <property type="nucleotide sequence ID" value="NZ_VMNK01000012.1"/>
</dbReference>
<keyword evidence="3" id="KW-0175">Coiled coil</keyword>
<dbReference type="EMBL" id="VMNK01000012">
    <property type="protein sequence ID" value="TVO54754.1"/>
    <property type="molecule type" value="Genomic_DNA"/>
</dbReference>
<dbReference type="Gene3D" id="1.20.120.30">
    <property type="entry name" value="Aspartate receptor, ligand-binding domain"/>
    <property type="match status" value="1"/>
</dbReference>
<dbReference type="PANTHER" id="PTHR32089">
    <property type="entry name" value="METHYL-ACCEPTING CHEMOTAXIS PROTEIN MCPB"/>
    <property type="match status" value="1"/>
</dbReference>
<evidence type="ECO:0000256" key="2">
    <source>
        <dbReference type="PROSITE-ProRule" id="PRU00284"/>
    </source>
</evidence>
<gene>
    <name evidence="5" type="ORF">FHP91_12865</name>
</gene>
<proteinExistence type="predicted"/>
<evidence type="ECO:0000256" key="1">
    <source>
        <dbReference type="ARBA" id="ARBA00023224"/>
    </source>
</evidence>
<evidence type="ECO:0000313" key="6">
    <source>
        <dbReference type="Proteomes" id="UP000319502"/>
    </source>
</evidence>
<dbReference type="Gene3D" id="1.10.287.950">
    <property type="entry name" value="Methyl-accepting chemotaxis protein"/>
    <property type="match status" value="1"/>
</dbReference>
<dbReference type="SUPFAM" id="SSF58104">
    <property type="entry name" value="Methyl-accepting chemotaxis protein (MCP) signaling domain"/>
    <property type="match status" value="1"/>
</dbReference>
<evidence type="ECO:0000256" key="3">
    <source>
        <dbReference type="SAM" id="Coils"/>
    </source>
</evidence>
<dbReference type="AlphaFoldDB" id="A0A557QPA3"/>
<dbReference type="GO" id="GO:0007165">
    <property type="term" value="P:signal transduction"/>
    <property type="evidence" value="ECO:0007669"/>
    <property type="project" value="UniProtKB-KW"/>
</dbReference>
<evidence type="ECO:0000313" key="5">
    <source>
        <dbReference type="EMBL" id="TVO54754.1"/>
    </source>
</evidence>
<name>A0A557QPA3_9RHOO</name>
<feature type="coiled-coil region" evidence="3">
    <location>
        <begin position="10"/>
        <end position="44"/>
    </location>
</feature>
<dbReference type="Proteomes" id="UP000319502">
    <property type="component" value="Unassembled WGS sequence"/>
</dbReference>
<accession>A0A557QPA3</accession>
<dbReference type="PROSITE" id="PS50111">
    <property type="entry name" value="CHEMOTAXIS_TRANSDUC_2"/>
    <property type="match status" value="1"/>
</dbReference>
<dbReference type="GO" id="GO:0016020">
    <property type="term" value="C:membrane"/>
    <property type="evidence" value="ECO:0007669"/>
    <property type="project" value="InterPro"/>
</dbReference>
<comment type="caution">
    <text evidence="5">The sequence shown here is derived from an EMBL/GenBank/DDBJ whole genome shotgun (WGS) entry which is preliminary data.</text>
</comment>
<dbReference type="Pfam" id="PF13682">
    <property type="entry name" value="CZB"/>
    <property type="match status" value="1"/>
</dbReference>
<dbReference type="PANTHER" id="PTHR32089:SF112">
    <property type="entry name" value="LYSOZYME-LIKE PROTEIN-RELATED"/>
    <property type="match status" value="1"/>
</dbReference>
<keyword evidence="1 2" id="KW-0807">Transducer</keyword>
<reference evidence="5 6" key="1">
    <citation type="submission" date="2019-07" db="EMBL/GenBank/DDBJ databases">
        <title>The pathways for chlorine oxyanion respiration interact through the shared metabolite chlorate.</title>
        <authorList>
            <person name="Barnum T.P."/>
            <person name="Cheng Y."/>
            <person name="Hill K.A."/>
            <person name="Lucas L.N."/>
            <person name="Carlson H.K."/>
            <person name="Coates J.D."/>
        </authorList>
    </citation>
    <scope>NUCLEOTIDE SEQUENCE [LARGE SCALE GENOMIC DNA]</scope>
    <source>
        <strain evidence="5 6">SFB-3</strain>
    </source>
</reference>
<dbReference type="SMART" id="SM00283">
    <property type="entry name" value="MA"/>
    <property type="match status" value="1"/>
</dbReference>
<dbReference type="OrthoDB" id="9808588at2"/>